<comment type="caution">
    <text evidence="2">The sequence shown here is derived from an EMBL/GenBank/DDBJ whole genome shotgun (WGS) entry which is preliminary data.</text>
</comment>
<dbReference type="GO" id="GO:0003677">
    <property type="term" value="F:DNA binding"/>
    <property type="evidence" value="ECO:0007669"/>
    <property type="project" value="UniProtKB-KW"/>
</dbReference>
<keyword evidence="2" id="KW-0238">DNA-binding</keyword>
<keyword evidence="3" id="KW-1185">Reference proteome</keyword>
<accession>A0ABY0IFK1</accession>
<evidence type="ECO:0000259" key="1">
    <source>
        <dbReference type="Pfam" id="PF12728"/>
    </source>
</evidence>
<name>A0ABY0IFK1_9BACT</name>
<feature type="domain" description="Helix-turn-helix" evidence="1">
    <location>
        <begin position="8"/>
        <end position="57"/>
    </location>
</feature>
<dbReference type="Pfam" id="PF12728">
    <property type="entry name" value="HTH_17"/>
    <property type="match status" value="1"/>
</dbReference>
<dbReference type="InterPro" id="IPR041657">
    <property type="entry name" value="HTH_17"/>
</dbReference>
<reference evidence="3" key="1">
    <citation type="journal article" date="2019" name="Int. J. Syst. Evol. Microbiol.">
        <title>Halobacteriovorax valvorus sp. nov., a novel prokaryotic predator isolated from coastal seawater of China.</title>
        <authorList>
            <person name="Chen M.-X."/>
        </authorList>
    </citation>
    <scope>NUCLEOTIDE SEQUENCE [LARGE SCALE GENOMIC DNA]</scope>
    <source>
        <strain evidence="3">BL9</strain>
    </source>
</reference>
<dbReference type="EMBL" id="QDKL01000002">
    <property type="protein sequence ID" value="RZF21731.1"/>
    <property type="molecule type" value="Genomic_DNA"/>
</dbReference>
<dbReference type="RefSeq" id="WP_115361413.1">
    <property type="nucleotide sequence ID" value="NZ_QDKL01000002.1"/>
</dbReference>
<proteinExistence type="predicted"/>
<evidence type="ECO:0000313" key="2">
    <source>
        <dbReference type="EMBL" id="RZF21731.1"/>
    </source>
</evidence>
<gene>
    <name evidence="2" type="ORF">DAY19_08560</name>
</gene>
<dbReference type="InterPro" id="IPR010093">
    <property type="entry name" value="SinI_DNA-bd"/>
</dbReference>
<protein>
    <submittedName>
        <fullName evidence="2">DNA-binding protein</fullName>
    </submittedName>
</protein>
<dbReference type="NCBIfam" id="TIGR01764">
    <property type="entry name" value="excise"/>
    <property type="match status" value="1"/>
</dbReference>
<evidence type="ECO:0000313" key="3">
    <source>
        <dbReference type="Proteomes" id="UP000443582"/>
    </source>
</evidence>
<sequence length="70" mass="8248">MENSTKALLNIEEASSFLSVKVSRLRTAVFRKEIPFVKFGRLVRFKKEELLKWIDSNTVKANEEDSSWLW</sequence>
<organism evidence="2 3">
    <name type="scientific">Halobacteriovorax vibrionivorans</name>
    <dbReference type="NCBI Taxonomy" id="2152716"/>
    <lineage>
        <taxon>Bacteria</taxon>
        <taxon>Pseudomonadati</taxon>
        <taxon>Bdellovibrionota</taxon>
        <taxon>Bacteriovoracia</taxon>
        <taxon>Bacteriovoracales</taxon>
        <taxon>Halobacteriovoraceae</taxon>
        <taxon>Halobacteriovorax</taxon>
    </lineage>
</organism>
<dbReference type="Proteomes" id="UP000443582">
    <property type="component" value="Unassembled WGS sequence"/>
</dbReference>